<keyword evidence="1" id="KW-1133">Transmembrane helix</keyword>
<keyword evidence="3" id="KW-1185">Reference proteome</keyword>
<feature type="transmembrane region" description="Helical" evidence="1">
    <location>
        <begin position="12"/>
        <end position="33"/>
    </location>
</feature>
<organism evidence="2 3">
    <name type="scientific">Thermodesulfitimonas autotrophica</name>
    <dbReference type="NCBI Taxonomy" id="1894989"/>
    <lineage>
        <taxon>Bacteria</taxon>
        <taxon>Bacillati</taxon>
        <taxon>Bacillota</taxon>
        <taxon>Clostridia</taxon>
        <taxon>Thermoanaerobacterales</taxon>
        <taxon>Thermoanaerobacteraceae</taxon>
        <taxon>Thermodesulfitimonas</taxon>
    </lineage>
</organism>
<protein>
    <submittedName>
        <fullName evidence="2">Uncharacterized protein</fullName>
    </submittedName>
</protein>
<dbReference type="AlphaFoldDB" id="A0A3N5AEM6"/>
<dbReference type="EMBL" id="RKRE01000003">
    <property type="protein sequence ID" value="RPF42440.1"/>
    <property type="molecule type" value="Genomic_DNA"/>
</dbReference>
<accession>A0A3N5AEM6</accession>
<evidence type="ECO:0000313" key="3">
    <source>
        <dbReference type="Proteomes" id="UP000282654"/>
    </source>
</evidence>
<name>A0A3N5AEM6_9THEO</name>
<reference evidence="2 3" key="1">
    <citation type="submission" date="2018-11" db="EMBL/GenBank/DDBJ databases">
        <title>Genomic Encyclopedia of Type Strains, Phase IV (KMG-IV): sequencing the most valuable type-strain genomes for metagenomic binning, comparative biology and taxonomic classification.</title>
        <authorList>
            <person name="Goeker M."/>
        </authorList>
    </citation>
    <scope>NUCLEOTIDE SEQUENCE [LARGE SCALE GENOMIC DNA]</scope>
    <source>
        <strain evidence="2 3">DSM 102936</strain>
    </source>
</reference>
<evidence type="ECO:0000256" key="1">
    <source>
        <dbReference type="SAM" id="Phobius"/>
    </source>
</evidence>
<sequence>MPYTEDVTSIWLILLLILIAFLVFLPAMSYKAVG</sequence>
<dbReference type="Proteomes" id="UP000282654">
    <property type="component" value="Unassembled WGS sequence"/>
</dbReference>
<keyword evidence="1" id="KW-0472">Membrane</keyword>
<evidence type="ECO:0000313" key="2">
    <source>
        <dbReference type="EMBL" id="RPF42440.1"/>
    </source>
</evidence>
<proteinExistence type="predicted"/>
<comment type="caution">
    <text evidence="2">The sequence shown here is derived from an EMBL/GenBank/DDBJ whole genome shotgun (WGS) entry which is preliminary data.</text>
</comment>
<gene>
    <name evidence="2" type="ORF">EDD75_1541</name>
</gene>
<keyword evidence="1" id="KW-0812">Transmembrane</keyword>